<feature type="transmembrane region" description="Helical" evidence="1">
    <location>
        <begin position="58"/>
        <end position="76"/>
    </location>
</feature>
<evidence type="ECO:0000313" key="2">
    <source>
        <dbReference type="EMBL" id="SPD91474.1"/>
    </source>
</evidence>
<evidence type="ECO:0000256" key="1">
    <source>
        <dbReference type="SAM" id="Phobius"/>
    </source>
</evidence>
<evidence type="ECO:0000313" key="3">
    <source>
        <dbReference type="EMBL" id="SPE06699.1"/>
    </source>
</evidence>
<evidence type="ECO:0000313" key="4">
    <source>
        <dbReference type="Proteomes" id="UP000237923"/>
    </source>
</evidence>
<organism evidence="3 4">
    <name type="scientific">Leuconostoc suionicum</name>
    <dbReference type="NCBI Taxonomy" id="1511761"/>
    <lineage>
        <taxon>Bacteria</taxon>
        <taxon>Bacillati</taxon>
        <taxon>Bacillota</taxon>
        <taxon>Bacilli</taxon>
        <taxon>Lactobacillales</taxon>
        <taxon>Lactobacillaceae</taxon>
        <taxon>Leuconostoc</taxon>
    </lineage>
</organism>
<feature type="transmembrane region" description="Helical" evidence="1">
    <location>
        <begin position="31"/>
        <end position="52"/>
    </location>
</feature>
<dbReference type="EMBL" id="OKQR01000001">
    <property type="protein sequence ID" value="SPD91474.1"/>
    <property type="molecule type" value="Genomic_DNA"/>
</dbReference>
<keyword evidence="5" id="KW-1185">Reference proteome</keyword>
<dbReference type="AlphaFoldDB" id="A0A2N9K883"/>
<keyword evidence="1" id="KW-0472">Membrane</keyword>
<dbReference type="Proteomes" id="UP000239237">
    <property type="component" value="Unassembled WGS sequence"/>
</dbReference>
<dbReference type="Proteomes" id="UP000237923">
    <property type="component" value="Unassembled WGS sequence"/>
</dbReference>
<evidence type="ECO:0000313" key="5">
    <source>
        <dbReference type="Proteomes" id="UP000239237"/>
    </source>
</evidence>
<keyword evidence="1" id="KW-1133">Transmembrane helix</keyword>
<keyword evidence="1" id="KW-0812">Transmembrane</keyword>
<reference evidence="3 4" key="1">
    <citation type="submission" date="2018-02" db="EMBL/GenBank/DDBJ databases">
        <authorList>
            <person name="Cohen D.B."/>
            <person name="Kent A.D."/>
        </authorList>
    </citation>
    <scope>NUCLEOTIDE SEQUENCE [LARGE SCALE GENOMIC DNA]</scope>
    <source>
        <strain evidence="3 4">CECT 9216</strain>
    </source>
</reference>
<name>A0A2N9K883_9LACO</name>
<dbReference type="EMBL" id="OKQU01000001">
    <property type="protein sequence ID" value="SPE06699.1"/>
    <property type="molecule type" value="Genomic_DNA"/>
</dbReference>
<dbReference type="RefSeq" id="WP_105299578.1">
    <property type="nucleotide sequence ID" value="NZ_OKQR01000001.1"/>
</dbReference>
<accession>A0A2N9K883</accession>
<proteinExistence type="predicted"/>
<sequence length="124" mass="14604">MYNYRRVYTNSAKFKTIYGDFKLPVFIDTRIAGVLAITTVIDAVIIFIFKLYTINNGGLTWGFGLLVGTLVGAYQLDKLLKVDDLPFETTVKYAITHYWRYWFQKKQLYQDKHLNSNNKRYQIL</sequence>
<reference evidence="2 5" key="2">
    <citation type="submission" date="2018-02" db="EMBL/GenBank/DDBJ databases">
        <authorList>
            <person name="Rodrigo-Torres L."/>
            <person name="Arahal R. D."/>
            <person name="Lucena T."/>
        </authorList>
    </citation>
    <scope>NUCLEOTIDE SEQUENCE [LARGE SCALE GENOMIC DNA]</scope>
    <source>
        <strain evidence="2 5">CECT 8486</strain>
    </source>
</reference>
<gene>
    <name evidence="2" type="ORF">LES8486_00454</name>
    <name evidence="3" type="ORF">LES9216_00601</name>
</gene>
<protein>
    <submittedName>
        <fullName evidence="3">Uncharacterized protein</fullName>
    </submittedName>
</protein>